<dbReference type="PANTHER" id="PTHR43179">
    <property type="entry name" value="RHAMNOSYLTRANSFERASE WBBL"/>
    <property type="match status" value="1"/>
</dbReference>
<gene>
    <name evidence="3" type="ORF">DW780_23930</name>
    <name evidence="2" type="ORF">GAO51_26180</name>
</gene>
<dbReference type="InterPro" id="IPR029044">
    <property type="entry name" value="Nucleotide-diphossugar_trans"/>
</dbReference>
<dbReference type="Gene3D" id="3.90.550.10">
    <property type="entry name" value="Spore Coat Polysaccharide Biosynthesis Protein SpsA, Chain A"/>
    <property type="match status" value="1"/>
</dbReference>
<evidence type="ECO:0000313" key="3">
    <source>
        <dbReference type="EMBL" id="RHD81508.1"/>
    </source>
</evidence>
<dbReference type="GO" id="GO:0016740">
    <property type="term" value="F:transferase activity"/>
    <property type="evidence" value="ECO:0007669"/>
    <property type="project" value="UniProtKB-KW"/>
</dbReference>
<comment type="caution">
    <text evidence="3">The sequence shown here is derived from an EMBL/GenBank/DDBJ whole genome shotgun (WGS) entry which is preliminary data.</text>
</comment>
<dbReference type="SUPFAM" id="SSF53448">
    <property type="entry name" value="Nucleotide-diphospho-sugar transferases"/>
    <property type="match status" value="1"/>
</dbReference>
<organism evidence="3 4">
    <name type="scientific">Bacteroides thetaiotaomicron</name>
    <dbReference type="NCBI Taxonomy" id="818"/>
    <lineage>
        <taxon>Bacteria</taxon>
        <taxon>Pseudomonadati</taxon>
        <taxon>Bacteroidota</taxon>
        <taxon>Bacteroidia</taxon>
        <taxon>Bacteroidales</taxon>
        <taxon>Bacteroidaceae</taxon>
        <taxon>Bacteroides</taxon>
    </lineage>
</organism>
<dbReference type="EMBL" id="QSJP01000031">
    <property type="protein sequence ID" value="RHD81508.1"/>
    <property type="molecule type" value="Genomic_DNA"/>
</dbReference>
<name>A0A414HBU3_BACT4</name>
<proteinExistence type="predicted"/>
<evidence type="ECO:0000259" key="1">
    <source>
        <dbReference type="Pfam" id="PF00535"/>
    </source>
</evidence>
<protein>
    <submittedName>
        <fullName evidence="3">Glycosyltransferase family 2 protein</fullName>
    </submittedName>
</protein>
<keyword evidence="3" id="KW-0808">Transferase</keyword>
<dbReference type="RefSeq" id="WP_113748378.1">
    <property type="nucleotide sequence ID" value="NZ_CABJDH010000035.1"/>
</dbReference>
<dbReference type="AlphaFoldDB" id="A0A414HBU3"/>
<dbReference type="InterPro" id="IPR001173">
    <property type="entry name" value="Glyco_trans_2-like"/>
</dbReference>
<evidence type="ECO:0000313" key="4">
    <source>
        <dbReference type="Proteomes" id="UP000284785"/>
    </source>
</evidence>
<dbReference type="PANTHER" id="PTHR43179:SF10">
    <property type="entry name" value="GLYCOSYL TRANSFERASE"/>
    <property type="match status" value="1"/>
</dbReference>
<evidence type="ECO:0000313" key="5">
    <source>
        <dbReference type="Proteomes" id="UP000440614"/>
    </source>
</evidence>
<dbReference type="Proteomes" id="UP000440614">
    <property type="component" value="Unassembled WGS sequence"/>
</dbReference>
<dbReference type="EMBL" id="WCSY01000038">
    <property type="protein sequence ID" value="KAB4305284.1"/>
    <property type="molecule type" value="Genomic_DNA"/>
</dbReference>
<sequence length="273" mass="32162">MLTASIVSYHHRISEIKQVMDCVLAGPVEKLYVIDNSLDDRLRELECVSDRVHYIHSVNRGYGAGHNIAIQEAMDLGATYHVVVNPDIYFETGVLEKLVSFMNLHKNVGQIMPKVYYPNGELQYLCKLIPTPFDLMFKRFLPSSIVERRMIKFQLRFTKYNKIMNVPYLSGCFMFFRISALQDIGLFDERFFMYPEDIDITRRMHEKYMTIFFPEVSIVHAHAAASKTNKRMLKIHILNMIKYFNKWGWLFDLKRRNINKRVLGELQKMSVDL</sequence>
<dbReference type="Pfam" id="PF00535">
    <property type="entry name" value="Glycos_transf_2"/>
    <property type="match status" value="1"/>
</dbReference>
<feature type="domain" description="Glycosyltransferase 2-like" evidence="1">
    <location>
        <begin position="6"/>
        <end position="184"/>
    </location>
</feature>
<evidence type="ECO:0000313" key="2">
    <source>
        <dbReference type="EMBL" id="KAB4305284.1"/>
    </source>
</evidence>
<reference evidence="2 5" key="2">
    <citation type="journal article" date="2019" name="Nat. Med.">
        <title>A library of human gut bacterial isolates paired with longitudinal multiomics data enables mechanistic microbiome research.</title>
        <authorList>
            <person name="Poyet M."/>
            <person name="Groussin M."/>
            <person name="Gibbons S.M."/>
            <person name="Avila-Pacheco J."/>
            <person name="Jiang X."/>
            <person name="Kearney S.M."/>
            <person name="Perrotta A.R."/>
            <person name="Berdy B."/>
            <person name="Zhao S."/>
            <person name="Lieberman T.D."/>
            <person name="Swanson P.K."/>
            <person name="Smith M."/>
            <person name="Roesemann S."/>
            <person name="Alexander J.E."/>
            <person name="Rich S.A."/>
            <person name="Livny J."/>
            <person name="Vlamakis H."/>
            <person name="Clish C."/>
            <person name="Bullock K."/>
            <person name="Deik A."/>
            <person name="Scott J."/>
            <person name="Pierce K.A."/>
            <person name="Xavier R.J."/>
            <person name="Alm E.J."/>
        </authorList>
    </citation>
    <scope>NUCLEOTIDE SEQUENCE [LARGE SCALE GENOMIC DNA]</scope>
    <source>
        <strain evidence="2 5">BIOML-A188</strain>
    </source>
</reference>
<dbReference type="Proteomes" id="UP000284785">
    <property type="component" value="Unassembled WGS sequence"/>
</dbReference>
<accession>A0A414HBU3</accession>
<reference evidence="3 4" key="1">
    <citation type="submission" date="2018-08" db="EMBL/GenBank/DDBJ databases">
        <title>A genome reference for cultivated species of the human gut microbiota.</title>
        <authorList>
            <person name="Zou Y."/>
            <person name="Xue W."/>
            <person name="Luo G."/>
        </authorList>
    </citation>
    <scope>NUCLEOTIDE SEQUENCE [LARGE SCALE GENOMIC DNA]</scope>
    <source>
        <strain evidence="3 4">AM30-26</strain>
    </source>
</reference>